<name>A0AAE0P106_SORBR</name>
<dbReference type="AlphaFoldDB" id="A0AAE0P106"/>
<evidence type="ECO:0000313" key="2">
    <source>
        <dbReference type="Proteomes" id="UP001281003"/>
    </source>
</evidence>
<reference evidence="1" key="1">
    <citation type="journal article" date="2023" name="Mol. Phylogenet. Evol.">
        <title>Genome-scale phylogeny and comparative genomics of the fungal order Sordariales.</title>
        <authorList>
            <person name="Hensen N."/>
            <person name="Bonometti L."/>
            <person name="Westerberg I."/>
            <person name="Brannstrom I.O."/>
            <person name="Guillou S."/>
            <person name="Cros-Aarteil S."/>
            <person name="Calhoun S."/>
            <person name="Haridas S."/>
            <person name="Kuo A."/>
            <person name="Mondo S."/>
            <person name="Pangilinan J."/>
            <person name="Riley R."/>
            <person name="LaButti K."/>
            <person name="Andreopoulos B."/>
            <person name="Lipzen A."/>
            <person name="Chen C."/>
            <person name="Yan M."/>
            <person name="Daum C."/>
            <person name="Ng V."/>
            <person name="Clum A."/>
            <person name="Steindorff A."/>
            <person name="Ohm R.A."/>
            <person name="Martin F."/>
            <person name="Silar P."/>
            <person name="Natvig D.O."/>
            <person name="Lalanne C."/>
            <person name="Gautier V."/>
            <person name="Ament-Velasquez S.L."/>
            <person name="Kruys A."/>
            <person name="Hutchinson M.I."/>
            <person name="Powell A.J."/>
            <person name="Barry K."/>
            <person name="Miller A.N."/>
            <person name="Grigoriev I.V."/>
            <person name="Debuchy R."/>
            <person name="Gladieux P."/>
            <person name="Hiltunen Thoren M."/>
            <person name="Johannesson H."/>
        </authorList>
    </citation>
    <scope>NUCLEOTIDE SEQUENCE</scope>
    <source>
        <strain evidence="1">FGSC 1904</strain>
    </source>
</reference>
<dbReference type="Proteomes" id="UP001281003">
    <property type="component" value="Unassembled WGS sequence"/>
</dbReference>
<proteinExistence type="predicted"/>
<sequence>MAEVLTGIAVATESLTLCIKAVGVLKRFYVTVKEAREDLNKILNLVGRTRNRIELMKMTLIELRKSTDPGIAAGFITACDGLNRTLEDLVQEASAIANGQSRFGIARRLKWSMSHSKVEELVRKLAEQEKEVTNSYMMLNSLTCLRTQQELQKLTRSSDERSEITIAFCQESEERLSDVSTLRNSSEEPAGRVRTWLGHVITDHHSSEYLQLRNELSEAVYWGDWEVVFNKLEEGLRTYGELWGNATRMKDRSQYHHLSMWTPLHQAVYHHAPAYVVERLLEYGSFKTLRTRTSEFGYRNLTPLELAHEMEVFHLYHILSPVIKQPLPPDTLQRIEYNFHRLIRSEIGLRVDTEKLYLPVLEALTELDGETVWFPIKFGYPGAGYLFQLLGRELQVKSVNIQAKASEILYRVMEDDIYETDQISNFAGDLKQEENMAEEDTMGSLPFKLEQ</sequence>
<protein>
    <recommendedName>
        <fullName evidence="3">Fungal N-terminal domain-containing protein</fullName>
    </recommendedName>
</protein>
<keyword evidence="2" id="KW-1185">Reference proteome</keyword>
<dbReference type="EMBL" id="JAUTDP010000013">
    <property type="protein sequence ID" value="KAK3391321.1"/>
    <property type="molecule type" value="Genomic_DNA"/>
</dbReference>
<organism evidence="1 2">
    <name type="scientific">Sordaria brevicollis</name>
    <dbReference type="NCBI Taxonomy" id="83679"/>
    <lineage>
        <taxon>Eukaryota</taxon>
        <taxon>Fungi</taxon>
        <taxon>Dikarya</taxon>
        <taxon>Ascomycota</taxon>
        <taxon>Pezizomycotina</taxon>
        <taxon>Sordariomycetes</taxon>
        <taxon>Sordariomycetidae</taxon>
        <taxon>Sordariales</taxon>
        <taxon>Sordariaceae</taxon>
        <taxon>Sordaria</taxon>
    </lineage>
</organism>
<accession>A0AAE0P106</accession>
<comment type="caution">
    <text evidence="1">The sequence shown here is derived from an EMBL/GenBank/DDBJ whole genome shotgun (WGS) entry which is preliminary data.</text>
</comment>
<gene>
    <name evidence="1" type="ORF">B0T20DRAFT_76714</name>
</gene>
<evidence type="ECO:0000313" key="1">
    <source>
        <dbReference type="EMBL" id="KAK3391321.1"/>
    </source>
</evidence>
<reference evidence="1" key="2">
    <citation type="submission" date="2023-07" db="EMBL/GenBank/DDBJ databases">
        <authorList>
            <consortium name="Lawrence Berkeley National Laboratory"/>
            <person name="Haridas S."/>
            <person name="Hensen N."/>
            <person name="Bonometti L."/>
            <person name="Westerberg I."/>
            <person name="Brannstrom I.O."/>
            <person name="Guillou S."/>
            <person name="Cros-Aarteil S."/>
            <person name="Calhoun S."/>
            <person name="Kuo A."/>
            <person name="Mondo S."/>
            <person name="Pangilinan J."/>
            <person name="Riley R."/>
            <person name="LaButti K."/>
            <person name="Andreopoulos B."/>
            <person name="Lipzen A."/>
            <person name="Chen C."/>
            <person name="Yanf M."/>
            <person name="Daum C."/>
            <person name="Ng V."/>
            <person name="Clum A."/>
            <person name="Steindorff A."/>
            <person name="Ohm R."/>
            <person name="Martin F."/>
            <person name="Silar P."/>
            <person name="Natvig D."/>
            <person name="Lalanne C."/>
            <person name="Gautier V."/>
            <person name="Ament-velasquez S.L."/>
            <person name="Kruys A."/>
            <person name="Hutchinson M.I."/>
            <person name="Powell A.J."/>
            <person name="Barry K."/>
            <person name="Miller A.N."/>
            <person name="Grigoriev I.V."/>
            <person name="Debuchy R."/>
            <person name="Gladieux P."/>
            <person name="Thoren M.H."/>
            <person name="Johannesson H."/>
        </authorList>
    </citation>
    <scope>NUCLEOTIDE SEQUENCE</scope>
    <source>
        <strain evidence="1">FGSC 1904</strain>
    </source>
</reference>
<evidence type="ECO:0008006" key="3">
    <source>
        <dbReference type="Google" id="ProtNLM"/>
    </source>
</evidence>